<dbReference type="STRING" id="578458.D8PN51"/>
<dbReference type="InterPro" id="IPR001487">
    <property type="entry name" value="Bromodomain"/>
</dbReference>
<feature type="region of interest" description="Disordered" evidence="3">
    <location>
        <begin position="1"/>
        <end position="90"/>
    </location>
</feature>
<feature type="region of interest" description="Disordered" evidence="3">
    <location>
        <begin position="637"/>
        <end position="709"/>
    </location>
</feature>
<proteinExistence type="predicted"/>
<feature type="compositionally biased region" description="Low complexity" evidence="3">
    <location>
        <begin position="242"/>
        <end position="251"/>
    </location>
</feature>
<evidence type="ECO:0008006" key="8">
    <source>
        <dbReference type="Google" id="ProtNLM"/>
    </source>
</evidence>
<feature type="compositionally biased region" description="Basic and acidic residues" evidence="3">
    <location>
        <begin position="637"/>
        <end position="663"/>
    </location>
</feature>
<feature type="domain" description="Bromo" evidence="4">
    <location>
        <begin position="504"/>
        <end position="576"/>
    </location>
</feature>
<dbReference type="HOGENOM" id="CLU_001499_4_1_1"/>
<dbReference type="InterPro" id="IPR050935">
    <property type="entry name" value="Bromo_chromatin_reader"/>
</dbReference>
<evidence type="ECO:0000256" key="1">
    <source>
        <dbReference type="ARBA" id="ARBA00023117"/>
    </source>
</evidence>
<dbReference type="Proteomes" id="UP000007431">
    <property type="component" value="Unassembled WGS sequence"/>
</dbReference>
<feature type="compositionally biased region" description="Basic and acidic residues" evidence="3">
    <location>
        <begin position="693"/>
        <end position="709"/>
    </location>
</feature>
<feature type="domain" description="Bromo" evidence="4">
    <location>
        <begin position="292"/>
        <end position="376"/>
    </location>
</feature>
<dbReference type="SUPFAM" id="SSF47370">
    <property type="entry name" value="Bromodomain"/>
    <property type="match status" value="2"/>
</dbReference>
<evidence type="ECO:0000259" key="5">
    <source>
        <dbReference type="PROSITE" id="PS51525"/>
    </source>
</evidence>
<name>D8PN51_SCHCM</name>
<evidence type="ECO:0000313" key="7">
    <source>
        <dbReference type="Proteomes" id="UP000007431"/>
    </source>
</evidence>
<dbReference type="Pfam" id="PF17035">
    <property type="entry name" value="BET"/>
    <property type="match status" value="1"/>
</dbReference>
<feature type="region of interest" description="Disordered" evidence="3">
    <location>
        <begin position="766"/>
        <end position="794"/>
    </location>
</feature>
<feature type="compositionally biased region" description="Gly residues" evidence="3">
    <location>
        <begin position="774"/>
        <end position="784"/>
    </location>
</feature>
<feature type="domain" description="NET" evidence="5">
    <location>
        <begin position="690"/>
        <end position="771"/>
    </location>
</feature>
<feature type="region of interest" description="Disordered" evidence="3">
    <location>
        <begin position="592"/>
        <end position="620"/>
    </location>
</feature>
<dbReference type="OMA" id="KMNIPHY"/>
<feature type="region of interest" description="Disordered" evidence="3">
    <location>
        <begin position="392"/>
        <end position="487"/>
    </location>
</feature>
<dbReference type="Pfam" id="PF00439">
    <property type="entry name" value="Bromodomain"/>
    <property type="match status" value="2"/>
</dbReference>
<dbReference type="InterPro" id="IPR027353">
    <property type="entry name" value="NET_dom"/>
</dbReference>
<dbReference type="eggNOG" id="KOG1474">
    <property type="taxonomic scope" value="Eukaryota"/>
</dbReference>
<feature type="region of interest" description="Disordered" evidence="3">
    <location>
        <begin position="807"/>
        <end position="845"/>
    </location>
</feature>
<organism evidence="7">
    <name type="scientific">Schizophyllum commune (strain H4-8 / FGSC 9210)</name>
    <name type="common">Split gill fungus</name>
    <dbReference type="NCBI Taxonomy" id="578458"/>
    <lineage>
        <taxon>Eukaryota</taxon>
        <taxon>Fungi</taxon>
        <taxon>Dikarya</taxon>
        <taxon>Basidiomycota</taxon>
        <taxon>Agaricomycotina</taxon>
        <taxon>Agaricomycetes</taxon>
        <taxon>Agaricomycetidae</taxon>
        <taxon>Agaricales</taxon>
        <taxon>Schizophyllaceae</taxon>
        <taxon>Schizophyllum</taxon>
    </lineage>
</organism>
<dbReference type="GO" id="GO:0006355">
    <property type="term" value="P:regulation of DNA-templated transcription"/>
    <property type="evidence" value="ECO:0007669"/>
    <property type="project" value="TreeGrafter"/>
</dbReference>
<dbReference type="VEuPathDB" id="FungiDB:SCHCODRAFT_02612793"/>
<dbReference type="FunCoup" id="D8PN51">
    <property type="interactions" value="612"/>
</dbReference>
<dbReference type="InParanoid" id="D8PN51"/>
<dbReference type="PANTHER" id="PTHR22880:SF225">
    <property type="entry name" value="BROMODOMAIN-CONTAINING PROTEIN BET-1-RELATED"/>
    <property type="match status" value="1"/>
</dbReference>
<feature type="compositionally biased region" description="Pro residues" evidence="3">
    <location>
        <begin position="78"/>
        <end position="87"/>
    </location>
</feature>
<dbReference type="GO" id="GO:0006338">
    <property type="term" value="P:chromatin remodeling"/>
    <property type="evidence" value="ECO:0007669"/>
    <property type="project" value="TreeGrafter"/>
</dbReference>
<evidence type="ECO:0000256" key="3">
    <source>
        <dbReference type="SAM" id="MobiDB-lite"/>
    </source>
</evidence>
<feature type="compositionally biased region" description="Acidic residues" evidence="3">
    <location>
        <begin position="602"/>
        <end position="618"/>
    </location>
</feature>
<dbReference type="CDD" id="cd05500">
    <property type="entry name" value="Bromo_BDF1_2_I"/>
    <property type="match status" value="1"/>
</dbReference>
<dbReference type="Gene3D" id="1.20.1270.220">
    <property type="match status" value="1"/>
</dbReference>
<gene>
    <name evidence="6" type="ORF">SCHCODRAFT_72812</name>
</gene>
<evidence type="ECO:0000259" key="4">
    <source>
        <dbReference type="PROSITE" id="PS50014"/>
    </source>
</evidence>
<sequence>MSTAPNDVPLDVVHDGDHINGDTAPNGVNGHKPNGTADVDSPVTAVDPADAPNHKIDIDCPEPESDVRSEPYIAKPTSMPPPLPVVEPVPLDGVNKVEEPLDRAQDASTMPQVGSPHEPADIDEPMEPQVDTEMTSVVVNDAPDAPHPAPAVDDAQPDAPLPDEHAVDTSPVDAPGEGDGDVKMEDSVPPDSTPAPTPGPANENIATNDDDHAKPPPAKRARVHSDADQASFTHSVTPPPASATASHAQTPTPAPQTPVSAYPPPTHSSPQGPTTITRDQFRFMQSTVRSLKKLKDSGPFLRPVDPVAENVPHYPSIIKNPMDFGTIERKLSSSNPQKPDPIPTNPRYRTAEDFIADVRLIFHNCYTFNGPNHVISAMGKRVEEVFDKQIKNMPPPGDSMLPPVKKQSTPQPVAHHISAPPAARKKQQPVARRPSTAGVPAIRRNESDAAISGRPKREIHPPPPKDLPHAEAKRPRRIRAGKDDGTSEQLKFCHKLLTELFKRQYYDAAQPFYEPVDHVLMNIPTYPKIIKSPMDMSTMRRKLANDQYPTAHHFRDDFKLMIRNCFTFNPKGTPVNQAGVELQRIFDEKWKNLPPLRTGSDRDDDDEDFDEDMDDDTGVDGRLSEMEREMQELQHKMEALKRKKQQEEAAKKKKQQQERKAAREAAAAGPSAPARPPKPVKSSAPPPKKKAKKEKEDDSLTFDQKKELSEVISTLEGPKLERVIKIIHEGVPEIAASNEEIELEIDLLPSHVLTKLYNFVVRPTKVQPPKRTRPGGGKGTGTGGLKRKSMDEDAEAEKIRVLEQRMALFNGGGADPGSASAPAIGGNPELSDSSSDSDSSGSESE</sequence>
<dbReference type="GO" id="GO:0000785">
    <property type="term" value="C:chromatin"/>
    <property type="evidence" value="ECO:0007669"/>
    <property type="project" value="TreeGrafter"/>
</dbReference>
<dbReference type="PANTHER" id="PTHR22880">
    <property type="entry name" value="FALZ-RELATED BROMODOMAIN-CONTAINING PROTEINS"/>
    <property type="match status" value="1"/>
</dbReference>
<reference evidence="6 7" key="1">
    <citation type="journal article" date="2010" name="Nat. Biotechnol.">
        <title>Genome sequence of the model mushroom Schizophyllum commune.</title>
        <authorList>
            <person name="Ohm R.A."/>
            <person name="de Jong J.F."/>
            <person name="Lugones L.G."/>
            <person name="Aerts A."/>
            <person name="Kothe E."/>
            <person name="Stajich J.E."/>
            <person name="de Vries R.P."/>
            <person name="Record E."/>
            <person name="Levasseur A."/>
            <person name="Baker S.E."/>
            <person name="Bartholomew K.A."/>
            <person name="Coutinho P.M."/>
            <person name="Erdmann S."/>
            <person name="Fowler T.J."/>
            <person name="Gathman A.C."/>
            <person name="Lombard V."/>
            <person name="Henrissat B."/>
            <person name="Knabe N."/>
            <person name="Kuees U."/>
            <person name="Lilly W.W."/>
            <person name="Lindquist E."/>
            <person name="Lucas S."/>
            <person name="Magnuson J.K."/>
            <person name="Piumi F."/>
            <person name="Raudaskoski M."/>
            <person name="Salamov A."/>
            <person name="Schmutz J."/>
            <person name="Schwarze F.W.M.R."/>
            <person name="vanKuyk P.A."/>
            <person name="Horton J.S."/>
            <person name="Grigoriev I.V."/>
            <person name="Woesten H.A.B."/>
        </authorList>
    </citation>
    <scope>NUCLEOTIDE SEQUENCE [LARGE SCALE GENOMIC DNA]</scope>
    <source>
        <strain evidence="7">H4-8 / FGSC 9210</strain>
    </source>
</reference>
<dbReference type="EMBL" id="GL377302">
    <property type="protein sequence ID" value="EFJ03554.1"/>
    <property type="molecule type" value="Genomic_DNA"/>
</dbReference>
<feature type="region of interest" description="Disordered" evidence="3">
    <location>
        <begin position="102"/>
        <end position="276"/>
    </location>
</feature>
<evidence type="ECO:0000256" key="2">
    <source>
        <dbReference type="PROSITE-ProRule" id="PRU00035"/>
    </source>
</evidence>
<protein>
    <recommendedName>
        <fullName evidence="8">Bromodomain-containing protein</fullName>
    </recommendedName>
</protein>
<feature type="compositionally biased region" description="Pro residues" evidence="3">
    <location>
        <begin position="252"/>
        <end position="267"/>
    </location>
</feature>
<keyword evidence="7" id="KW-1185">Reference proteome</keyword>
<keyword evidence="1 2" id="KW-0103">Bromodomain</keyword>
<accession>D8PN51</accession>
<dbReference type="InterPro" id="IPR038336">
    <property type="entry name" value="NET_sf"/>
</dbReference>
<dbReference type="PROSITE" id="PS50014">
    <property type="entry name" value="BROMODOMAIN_2"/>
    <property type="match status" value="2"/>
</dbReference>
<dbReference type="SMART" id="SM00297">
    <property type="entry name" value="BROMO"/>
    <property type="match status" value="2"/>
</dbReference>
<dbReference type="AlphaFoldDB" id="D8PN51"/>
<dbReference type="PRINTS" id="PR00503">
    <property type="entry name" value="BROMODOMAIN"/>
</dbReference>
<dbReference type="InterPro" id="IPR036427">
    <property type="entry name" value="Bromodomain-like_sf"/>
</dbReference>
<evidence type="ECO:0000313" key="6">
    <source>
        <dbReference type="EMBL" id="EFJ03554.1"/>
    </source>
</evidence>
<dbReference type="Gene3D" id="1.20.920.10">
    <property type="entry name" value="Bromodomain-like"/>
    <property type="match status" value="2"/>
</dbReference>
<feature type="compositionally biased region" description="Low complexity" evidence="3">
    <location>
        <begin position="816"/>
        <end position="845"/>
    </location>
</feature>
<dbReference type="PROSITE" id="PS51525">
    <property type="entry name" value="NET"/>
    <property type="match status" value="1"/>
</dbReference>
<dbReference type="GO" id="GO:0005634">
    <property type="term" value="C:nucleus"/>
    <property type="evidence" value="ECO:0007669"/>
    <property type="project" value="TreeGrafter"/>
</dbReference>